<protein>
    <submittedName>
        <fullName evidence="1">Uncharacterized protein</fullName>
    </submittedName>
</protein>
<reference evidence="1" key="1">
    <citation type="journal article" date="2014" name="Front. Microbiol.">
        <title>High frequency of phylogenetically diverse reductive dehalogenase-homologous genes in deep subseafloor sedimentary metagenomes.</title>
        <authorList>
            <person name="Kawai M."/>
            <person name="Futagami T."/>
            <person name="Toyoda A."/>
            <person name="Takaki Y."/>
            <person name="Nishi S."/>
            <person name="Hori S."/>
            <person name="Arai W."/>
            <person name="Tsubouchi T."/>
            <person name="Morono Y."/>
            <person name="Uchiyama I."/>
            <person name="Ito T."/>
            <person name="Fujiyama A."/>
            <person name="Inagaki F."/>
            <person name="Takami H."/>
        </authorList>
    </citation>
    <scope>NUCLEOTIDE SEQUENCE</scope>
    <source>
        <strain evidence="1">Expedition CK06-06</strain>
    </source>
</reference>
<comment type="caution">
    <text evidence="1">The sequence shown here is derived from an EMBL/GenBank/DDBJ whole genome shotgun (WGS) entry which is preliminary data.</text>
</comment>
<sequence length="123" mass="13527">MKVMVKVLWSLPLGVILLTAILAYTPTLAQLSNYNPQGLKATTLEEVLALPDEEIDLATAILILCKGWDASVDVVACLEEIEMMALELEVGISPRDDPEKIVVGLINYYLFEEKSYSSVLPSD</sequence>
<dbReference type="AlphaFoldDB" id="X1MQ95"/>
<feature type="non-terminal residue" evidence="1">
    <location>
        <position position="123"/>
    </location>
</feature>
<gene>
    <name evidence="1" type="ORF">S06H3_21761</name>
</gene>
<name>X1MQ95_9ZZZZ</name>
<evidence type="ECO:0000313" key="1">
    <source>
        <dbReference type="EMBL" id="GAI08529.1"/>
    </source>
</evidence>
<proteinExistence type="predicted"/>
<organism evidence="1">
    <name type="scientific">marine sediment metagenome</name>
    <dbReference type="NCBI Taxonomy" id="412755"/>
    <lineage>
        <taxon>unclassified sequences</taxon>
        <taxon>metagenomes</taxon>
        <taxon>ecological metagenomes</taxon>
    </lineage>
</organism>
<accession>X1MQ95</accession>
<dbReference type="EMBL" id="BARV01011483">
    <property type="protein sequence ID" value="GAI08529.1"/>
    <property type="molecule type" value="Genomic_DNA"/>
</dbReference>